<dbReference type="Pfam" id="PF01535">
    <property type="entry name" value="PPR"/>
    <property type="match status" value="7"/>
</dbReference>
<dbReference type="Gene3D" id="1.25.40.10">
    <property type="entry name" value="Tetratricopeptide repeat domain"/>
    <property type="match status" value="4"/>
</dbReference>
<dbReference type="GO" id="GO:0003729">
    <property type="term" value="F:mRNA binding"/>
    <property type="evidence" value="ECO:0007669"/>
    <property type="project" value="UniProtKB-ARBA"/>
</dbReference>
<dbReference type="InterPro" id="IPR011990">
    <property type="entry name" value="TPR-like_helical_dom_sf"/>
</dbReference>
<evidence type="ECO:0000256" key="3">
    <source>
        <dbReference type="PROSITE-ProRule" id="PRU00708"/>
    </source>
</evidence>
<dbReference type="GO" id="GO:0009451">
    <property type="term" value="P:RNA modification"/>
    <property type="evidence" value="ECO:0007669"/>
    <property type="project" value="InterPro"/>
</dbReference>
<evidence type="ECO:0000313" key="5">
    <source>
        <dbReference type="Proteomes" id="UP000554482"/>
    </source>
</evidence>
<dbReference type="PANTHER" id="PTHR47926">
    <property type="entry name" value="PENTATRICOPEPTIDE REPEAT-CONTAINING PROTEIN"/>
    <property type="match status" value="1"/>
</dbReference>
<protein>
    <submittedName>
        <fullName evidence="4">Pentatricopeptide repeat-containing protein</fullName>
    </submittedName>
</protein>
<dbReference type="AlphaFoldDB" id="A0A7J6WYW8"/>
<comment type="caution">
    <text evidence="4">The sequence shown here is derived from an EMBL/GenBank/DDBJ whole genome shotgun (WGS) entry which is preliminary data.</text>
</comment>
<feature type="repeat" description="PPR" evidence="3">
    <location>
        <begin position="140"/>
        <end position="174"/>
    </location>
</feature>
<evidence type="ECO:0000313" key="4">
    <source>
        <dbReference type="EMBL" id="KAF5201670.1"/>
    </source>
</evidence>
<dbReference type="InterPro" id="IPR046960">
    <property type="entry name" value="PPR_At4g14850-like_plant"/>
</dbReference>
<dbReference type="NCBIfam" id="TIGR00756">
    <property type="entry name" value="PPR"/>
    <property type="match status" value="5"/>
</dbReference>
<feature type="repeat" description="PPR" evidence="3">
    <location>
        <begin position="204"/>
        <end position="241"/>
    </location>
</feature>
<dbReference type="Pfam" id="PF20431">
    <property type="entry name" value="E_motif"/>
    <property type="match status" value="1"/>
</dbReference>
<comment type="similarity">
    <text evidence="1">Belongs to the PPR family. PCMP-H subfamily.</text>
</comment>
<reference evidence="4 5" key="1">
    <citation type="submission" date="2020-06" db="EMBL/GenBank/DDBJ databases">
        <title>Transcriptomic and genomic resources for Thalictrum thalictroides and T. hernandezii: Facilitating candidate gene discovery in an emerging model plant lineage.</title>
        <authorList>
            <person name="Arias T."/>
            <person name="Riano-Pachon D.M."/>
            <person name="Di Stilio V.S."/>
        </authorList>
    </citation>
    <scope>NUCLEOTIDE SEQUENCE [LARGE SCALE GENOMIC DNA]</scope>
    <source>
        <strain evidence="5">cv. WT478/WT964</strain>
        <tissue evidence="4">Leaves</tissue>
    </source>
</reference>
<proteinExistence type="inferred from homology"/>
<accession>A0A7J6WYW8</accession>
<organism evidence="4 5">
    <name type="scientific">Thalictrum thalictroides</name>
    <name type="common">Rue-anemone</name>
    <name type="synonym">Anemone thalictroides</name>
    <dbReference type="NCBI Taxonomy" id="46969"/>
    <lineage>
        <taxon>Eukaryota</taxon>
        <taxon>Viridiplantae</taxon>
        <taxon>Streptophyta</taxon>
        <taxon>Embryophyta</taxon>
        <taxon>Tracheophyta</taxon>
        <taxon>Spermatophyta</taxon>
        <taxon>Magnoliopsida</taxon>
        <taxon>Ranunculales</taxon>
        <taxon>Ranunculaceae</taxon>
        <taxon>Thalictroideae</taxon>
        <taxon>Thalictrum</taxon>
    </lineage>
</organism>
<name>A0A7J6WYW8_THATH</name>
<evidence type="ECO:0000256" key="2">
    <source>
        <dbReference type="ARBA" id="ARBA00022737"/>
    </source>
</evidence>
<dbReference type="EMBL" id="JABWDY010009134">
    <property type="protein sequence ID" value="KAF5201670.1"/>
    <property type="molecule type" value="Genomic_DNA"/>
</dbReference>
<dbReference type="PROSITE" id="PS51375">
    <property type="entry name" value="PPR"/>
    <property type="match status" value="3"/>
</dbReference>
<keyword evidence="2" id="KW-0677">Repeat</keyword>
<evidence type="ECO:0000256" key="1">
    <source>
        <dbReference type="ARBA" id="ARBA00006643"/>
    </source>
</evidence>
<sequence>MLCRGVCVDKFTFSLVLKACSRLSLSKEGLQVQSLIQKRDLRLNVFLQNSLINLYLNCGCLEYAQLMFDRMLERDVVSWNLMINGYAKNGRVDLARDVFDRMPKEEKNLITWNSMISGYAQCEDGFDFAWELFGSMPERDLVSWNAMMDCCIKCGRFEIACKLFYQMPKKDAVSWACIIDGFAKVGRIDTAQCLFNKMPEKERDLVTWNSLIAGYVLNGRCTEAIMLFHDMLLLEKDGLPPDETTLLIVLSAVAELGHIGEGKVLHKYIEKNKLPLDGKLGVALIDMYSKCGSIKTAMRLFDSLAEKRVDHWNAIIGGLAIHGLGELALDHFIEMQKLSVKPDDITFIGVLNACGHAGMVKQGVLFFDLMKRVHCIKPKQQHYGCMVDILGRAGYLKEAMELIKGMPIEPNDVVLRALVSACKTHNNFDMGIRVSKHLLELGFCSSSSYVLLSNLYAASGMWSDVSRVRSIMKERDIRKSPGCSWIELEGTVHEFVGGDKSHLQVREIYSVLDKLCVFIS</sequence>
<dbReference type="InterPro" id="IPR002885">
    <property type="entry name" value="PPR_rpt"/>
</dbReference>
<dbReference type="Proteomes" id="UP000554482">
    <property type="component" value="Unassembled WGS sequence"/>
</dbReference>
<dbReference type="Pfam" id="PF13041">
    <property type="entry name" value="PPR_2"/>
    <property type="match status" value="2"/>
</dbReference>
<dbReference type="InterPro" id="IPR046848">
    <property type="entry name" value="E_motif"/>
</dbReference>
<gene>
    <name evidence="4" type="ORF">FRX31_008743</name>
</gene>
<keyword evidence="5" id="KW-1185">Reference proteome</keyword>
<feature type="repeat" description="PPR" evidence="3">
    <location>
        <begin position="75"/>
        <end position="109"/>
    </location>
</feature>
<dbReference type="FunFam" id="1.25.40.10:FF:000690">
    <property type="entry name" value="Pentatricopeptide repeat-containing protein"/>
    <property type="match status" value="1"/>
</dbReference>
<dbReference type="PANTHER" id="PTHR47926:SF456">
    <property type="entry name" value="PENTATRICOPEPTIDE REPEAT-CONTAINING PROTEIN ELI1, CHLOROPLASTIC"/>
    <property type="match status" value="1"/>
</dbReference>
<dbReference type="OrthoDB" id="772730at2759"/>